<dbReference type="PANTHER" id="PTHR34975:SF2">
    <property type="entry name" value="SPORE GERMINATION PROTEIN A2"/>
    <property type="match status" value="1"/>
</dbReference>
<dbReference type="Pfam" id="PF03845">
    <property type="entry name" value="Spore_permease"/>
    <property type="match status" value="1"/>
</dbReference>
<evidence type="ECO:0000256" key="5">
    <source>
        <dbReference type="ARBA" id="ARBA00022692"/>
    </source>
</evidence>
<feature type="transmembrane region" description="Helical" evidence="8">
    <location>
        <begin position="302"/>
        <end position="322"/>
    </location>
</feature>
<dbReference type="OrthoDB" id="2078716at2"/>
<evidence type="ECO:0000256" key="7">
    <source>
        <dbReference type="ARBA" id="ARBA00023136"/>
    </source>
</evidence>
<dbReference type="GO" id="GO:0016020">
    <property type="term" value="C:membrane"/>
    <property type="evidence" value="ECO:0007669"/>
    <property type="project" value="UniProtKB-SubCell"/>
</dbReference>
<feature type="transmembrane region" description="Helical" evidence="8">
    <location>
        <begin position="187"/>
        <end position="207"/>
    </location>
</feature>
<feature type="transmembrane region" description="Helical" evidence="8">
    <location>
        <begin position="108"/>
        <end position="135"/>
    </location>
</feature>
<name>A0A1G8FXF2_9BACI</name>
<feature type="transmembrane region" description="Helical" evidence="8">
    <location>
        <begin position="268"/>
        <end position="290"/>
    </location>
</feature>
<dbReference type="InterPro" id="IPR004761">
    <property type="entry name" value="Spore_GerAB"/>
</dbReference>
<evidence type="ECO:0000256" key="8">
    <source>
        <dbReference type="SAM" id="Phobius"/>
    </source>
</evidence>
<feature type="transmembrane region" description="Helical" evidence="8">
    <location>
        <begin position="12"/>
        <end position="35"/>
    </location>
</feature>
<evidence type="ECO:0000256" key="2">
    <source>
        <dbReference type="ARBA" id="ARBA00007998"/>
    </source>
</evidence>
<dbReference type="AlphaFoldDB" id="A0A1G8FXF2"/>
<dbReference type="Gene3D" id="1.20.1740.10">
    <property type="entry name" value="Amino acid/polyamine transporter I"/>
    <property type="match status" value="1"/>
</dbReference>
<proteinExistence type="inferred from homology"/>
<feature type="transmembrane region" description="Helical" evidence="8">
    <location>
        <begin position="334"/>
        <end position="356"/>
    </location>
</feature>
<keyword evidence="10" id="KW-1185">Reference proteome</keyword>
<feature type="transmembrane region" description="Helical" evidence="8">
    <location>
        <begin position="81"/>
        <end position="102"/>
    </location>
</feature>
<organism evidence="9 10">
    <name type="scientific">Alteribacillus bidgolensis</name>
    <dbReference type="NCBI Taxonomy" id="930129"/>
    <lineage>
        <taxon>Bacteria</taxon>
        <taxon>Bacillati</taxon>
        <taxon>Bacillota</taxon>
        <taxon>Bacilli</taxon>
        <taxon>Bacillales</taxon>
        <taxon>Bacillaceae</taxon>
        <taxon>Alteribacillus</taxon>
    </lineage>
</organism>
<comment type="similarity">
    <text evidence="2">Belongs to the amino acid-polyamine-organocation (APC) superfamily. Spore germination protein (SGP) (TC 2.A.3.9) family.</text>
</comment>
<gene>
    <name evidence="9" type="ORF">SAMN05216352_103130</name>
</gene>
<dbReference type="PANTHER" id="PTHR34975">
    <property type="entry name" value="SPORE GERMINATION PROTEIN A2"/>
    <property type="match status" value="1"/>
</dbReference>
<feature type="transmembrane region" description="Helical" evidence="8">
    <location>
        <begin position="41"/>
        <end position="61"/>
    </location>
</feature>
<sequence>MVEKGKISAFQMALLLYIEVIATAILTAPGMTTILAGRDMWISPIIGSVIGFVTVLIMYNLHKIYPNESIIQYSTYIIGKVPGKIIGFFLLFLIFHSDILIIRDYGELIMSAFLENTPLIVVMGSLVVLCAFNIYGGVEVIGRVTSIFIPIYVFLFLLIIVLLIQNLDPQKMFPVMENGLLPPTKGAALPQVWFSQLFLISFLLPLITDQKRALKYSMLSVFFITFTLVSTNITLLFIFGEKTANFTYPLITATKVISIADFVQNLEAAVMAIWVAGIFIKLSFFYYALVIGTVQWLNLSDYRPLVFPFGLLTIAGAVWVTPNLQEMNHFLRTIYPFYGTFISTLIPGLLLLIVIVRKRISKKEVFRLK</sequence>
<dbReference type="STRING" id="930129.SAMN05216352_103130"/>
<evidence type="ECO:0000256" key="6">
    <source>
        <dbReference type="ARBA" id="ARBA00022989"/>
    </source>
</evidence>
<evidence type="ECO:0000256" key="1">
    <source>
        <dbReference type="ARBA" id="ARBA00004141"/>
    </source>
</evidence>
<evidence type="ECO:0000313" key="10">
    <source>
        <dbReference type="Proteomes" id="UP000199017"/>
    </source>
</evidence>
<feature type="transmembrane region" description="Helical" evidence="8">
    <location>
        <begin position="219"/>
        <end position="240"/>
    </location>
</feature>
<dbReference type="NCBIfam" id="TIGR00912">
    <property type="entry name" value="2A0309"/>
    <property type="match status" value="1"/>
</dbReference>
<dbReference type="GO" id="GO:0009847">
    <property type="term" value="P:spore germination"/>
    <property type="evidence" value="ECO:0007669"/>
    <property type="project" value="InterPro"/>
</dbReference>
<accession>A0A1G8FXF2</accession>
<keyword evidence="7 8" id="KW-0472">Membrane</keyword>
<keyword evidence="6 8" id="KW-1133">Transmembrane helix</keyword>
<protein>
    <submittedName>
        <fullName evidence="9">Spore germination protein KB</fullName>
    </submittedName>
</protein>
<keyword evidence="3" id="KW-0813">Transport</keyword>
<evidence type="ECO:0000256" key="3">
    <source>
        <dbReference type="ARBA" id="ARBA00022448"/>
    </source>
</evidence>
<feature type="transmembrane region" description="Helical" evidence="8">
    <location>
        <begin position="147"/>
        <end position="167"/>
    </location>
</feature>
<dbReference type="EMBL" id="FNDU01000003">
    <property type="protein sequence ID" value="SDH86777.1"/>
    <property type="molecule type" value="Genomic_DNA"/>
</dbReference>
<reference evidence="9 10" key="1">
    <citation type="submission" date="2016-10" db="EMBL/GenBank/DDBJ databases">
        <authorList>
            <person name="de Groot N.N."/>
        </authorList>
    </citation>
    <scope>NUCLEOTIDE SEQUENCE [LARGE SCALE GENOMIC DNA]</scope>
    <source>
        <strain evidence="10">P4B,CCM 7963,CECT 7998,DSM 25260,IBRC-M 10614,KCTC 13821</strain>
    </source>
</reference>
<keyword evidence="4" id="KW-0309">Germination</keyword>
<dbReference type="Proteomes" id="UP000199017">
    <property type="component" value="Unassembled WGS sequence"/>
</dbReference>
<evidence type="ECO:0000313" key="9">
    <source>
        <dbReference type="EMBL" id="SDH86777.1"/>
    </source>
</evidence>
<keyword evidence="5 8" id="KW-0812">Transmembrane</keyword>
<dbReference type="RefSeq" id="WP_091582456.1">
    <property type="nucleotide sequence ID" value="NZ_FNDU01000003.1"/>
</dbReference>
<evidence type="ECO:0000256" key="4">
    <source>
        <dbReference type="ARBA" id="ARBA00022544"/>
    </source>
</evidence>
<comment type="subcellular location">
    <subcellularLocation>
        <location evidence="1">Membrane</location>
        <topology evidence="1">Multi-pass membrane protein</topology>
    </subcellularLocation>
</comment>